<dbReference type="SMART" id="SM00875">
    <property type="entry name" value="BACK"/>
    <property type="match status" value="1"/>
</dbReference>
<dbReference type="Proteomes" id="UP001620626">
    <property type="component" value="Unassembled WGS sequence"/>
</dbReference>
<name>A0ABD2JFX9_9BILA</name>
<sequence length="528" mass="59124">MFRFDEKNSNFGGVENPVEVPDVEAAAFKVMLRFIYTDGLSGLNGDNAMAVLYAARKYGIDALADPCLQFPISTQQNAGERFSGIWCGQQRAQIGPLVWTETRNCSNRRSNAPNCMAKRRMERGRDCSVYFPDDPWFVNALIAAHKAVLIPASEVFEAMFRFDEKNSNFGGVENPVEVPDVEAAAFKVMLRFIYTDGLSGLNGDNAMAVLYAARKYGIDALADPCLQFPISTLRNVFLAYALATLLQLEDFAHKCLAYIDKNADSLIRSDDFLQVDQKTLCEILERDQLQICGEISIWKAALRWADCQCLQNGHECSAENRRAALGPALFQIRFPLFQPTKFSEIIVPSGILTMEEELGIYQFYCHPNFQGLFQLQFPCHGRASDRHHVTFVLDIEKFSEFAREIVGSERSSEAAFVGGMPWKIRATIKMAKQGTGKCLDLYLWCCATSVEEGDENWSRKCSAIFRIVGQGNGTEDFARKFDGQICNSEICNLGWSEFVTLSKLMDSSKGLYDQKADKVALAIDVTVK</sequence>
<dbReference type="InterPro" id="IPR000210">
    <property type="entry name" value="BTB/POZ_dom"/>
</dbReference>
<dbReference type="Pfam" id="PF00651">
    <property type="entry name" value="BTB"/>
    <property type="match status" value="2"/>
</dbReference>
<dbReference type="PROSITE" id="PS50144">
    <property type="entry name" value="MATH"/>
    <property type="match status" value="1"/>
</dbReference>
<dbReference type="CDD" id="cd00121">
    <property type="entry name" value="MATH"/>
    <property type="match status" value="1"/>
</dbReference>
<dbReference type="Pfam" id="PF22486">
    <property type="entry name" value="MATH_2"/>
    <property type="match status" value="1"/>
</dbReference>
<comment type="caution">
    <text evidence="3">The sequence shown here is derived from an EMBL/GenBank/DDBJ whole genome shotgun (WGS) entry which is preliminary data.</text>
</comment>
<dbReference type="PANTHER" id="PTHR45774:SF3">
    <property type="entry name" value="BTB (POZ) DOMAIN-CONTAINING 2B-RELATED"/>
    <property type="match status" value="1"/>
</dbReference>
<dbReference type="SMART" id="SM00061">
    <property type="entry name" value="MATH"/>
    <property type="match status" value="1"/>
</dbReference>
<evidence type="ECO:0000313" key="3">
    <source>
        <dbReference type="EMBL" id="KAL3089422.1"/>
    </source>
</evidence>
<evidence type="ECO:0000259" key="1">
    <source>
        <dbReference type="PROSITE" id="PS50097"/>
    </source>
</evidence>
<accession>A0ABD2JFX9</accession>
<dbReference type="Gene3D" id="3.30.710.10">
    <property type="entry name" value="Potassium Channel Kv1.1, Chain A"/>
    <property type="match status" value="2"/>
</dbReference>
<dbReference type="Pfam" id="PF07707">
    <property type="entry name" value="BACK"/>
    <property type="match status" value="1"/>
</dbReference>
<evidence type="ECO:0008006" key="5">
    <source>
        <dbReference type="Google" id="ProtNLM"/>
    </source>
</evidence>
<dbReference type="InterPro" id="IPR002083">
    <property type="entry name" value="MATH/TRAF_dom"/>
</dbReference>
<evidence type="ECO:0000259" key="2">
    <source>
        <dbReference type="PROSITE" id="PS50144"/>
    </source>
</evidence>
<dbReference type="SUPFAM" id="SSF54695">
    <property type="entry name" value="POZ domain"/>
    <property type="match status" value="2"/>
</dbReference>
<proteinExistence type="predicted"/>
<keyword evidence="4" id="KW-1185">Reference proteome</keyword>
<dbReference type="AlphaFoldDB" id="A0ABD2JFX9"/>
<dbReference type="Gene3D" id="1.25.40.420">
    <property type="match status" value="1"/>
</dbReference>
<reference evidence="3 4" key="1">
    <citation type="submission" date="2024-10" db="EMBL/GenBank/DDBJ databases">
        <authorList>
            <person name="Kim D."/>
        </authorList>
    </citation>
    <scope>NUCLEOTIDE SEQUENCE [LARGE SCALE GENOMIC DNA]</scope>
    <source>
        <strain evidence="3">BH-2024</strain>
    </source>
</reference>
<dbReference type="EMBL" id="JBICBT010000985">
    <property type="protein sequence ID" value="KAL3089422.1"/>
    <property type="molecule type" value="Genomic_DNA"/>
</dbReference>
<protein>
    <recommendedName>
        <fullName evidence="5">BTB domain-containing protein</fullName>
    </recommendedName>
</protein>
<dbReference type="InterPro" id="IPR011333">
    <property type="entry name" value="SKP1/BTB/POZ_sf"/>
</dbReference>
<dbReference type="PANTHER" id="PTHR45774">
    <property type="entry name" value="BTB/POZ DOMAIN-CONTAINING"/>
    <property type="match status" value="1"/>
</dbReference>
<dbReference type="InterPro" id="IPR008974">
    <property type="entry name" value="TRAF-like"/>
</dbReference>
<dbReference type="SMART" id="SM00225">
    <property type="entry name" value="BTB"/>
    <property type="match status" value="1"/>
</dbReference>
<dbReference type="SUPFAM" id="SSF49599">
    <property type="entry name" value="TRAF domain-like"/>
    <property type="match status" value="1"/>
</dbReference>
<dbReference type="PROSITE" id="PS50097">
    <property type="entry name" value="BTB"/>
    <property type="match status" value="1"/>
</dbReference>
<evidence type="ECO:0000313" key="4">
    <source>
        <dbReference type="Proteomes" id="UP001620626"/>
    </source>
</evidence>
<organism evidence="3 4">
    <name type="scientific">Heterodera trifolii</name>
    <dbReference type="NCBI Taxonomy" id="157864"/>
    <lineage>
        <taxon>Eukaryota</taxon>
        <taxon>Metazoa</taxon>
        <taxon>Ecdysozoa</taxon>
        <taxon>Nematoda</taxon>
        <taxon>Chromadorea</taxon>
        <taxon>Rhabditida</taxon>
        <taxon>Tylenchina</taxon>
        <taxon>Tylenchomorpha</taxon>
        <taxon>Tylenchoidea</taxon>
        <taxon>Heteroderidae</taxon>
        <taxon>Heteroderinae</taxon>
        <taxon>Heterodera</taxon>
    </lineage>
</organism>
<dbReference type="Gene3D" id="2.60.210.10">
    <property type="entry name" value="Apoptosis, Tumor Necrosis Factor Receptor Associated Protein 2, Chain A"/>
    <property type="match status" value="1"/>
</dbReference>
<gene>
    <name evidence="3" type="ORF">niasHT_027792</name>
</gene>
<dbReference type="InterPro" id="IPR011705">
    <property type="entry name" value="BACK"/>
</dbReference>
<feature type="domain" description="BTB" evidence="1">
    <location>
        <begin position="127"/>
        <end position="199"/>
    </location>
</feature>
<feature type="domain" description="MATH" evidence="2">
    <location>
        <begin position="388"/>
        <end position="525"/>
    </location>
</feature>